<feature type="region of interest" description="Disordered" evidence="10">
    <location>
        <begin position="641"/>
        <end position="674"/>
    </location>
</feature>
<dbReference type="PROSITE" id="PS00741">
    <property type="entry name" value="DH_1"/>
    <property type="match status" value="1"/>
</dbReference>
<evidence type="ECO:0000259" key="13">
    <source>
        <dbReference type="PROSITE" id="PS50010"/>
    </source>
</evidence>
<comment type="caution">
    <text evidence="14">The sequence shown here is derived from an EMBL/GenBank/DDBJ whole genome shotgun (WGS) entry which is preliminary data.</text>
</comment>
<dbReference type="PROSITE" id="PS50003">
    <property type="entry name" value="PH_DOMAIN"/>
    <property type="match status" value="1"/>
</dbReference>
<gene>
    <name evidence="14" type="ORF">CcCBS67573_g00267</name>
</gene>
<feature type="coiled-coil region" evidence="9">
    <location>
        <begin position="1885"/>
        <end position="2076"/>
    </location>
</feature>
<evidence type="ECO:0000256" key="6">
    <source>
        <dbReference type="ARBA" id="ARBA00023242"/>
    </source>
</evidence>
<evidence type="ECO:0000256" key="5">
    <source>
        <dbReference type="ARBA" id="ARBA00023163"/>
    </source>
</evidence>
<dbReference type="OrthoDB" id="1716625at2759"/>
<evidence type="ECO:0000256" key="10">
    <source>
        <dbReference type="SAM" id="MobiDB-lite"/>
    </source>
</evidence>
<dbReference type="SUPFAM" id="SSF47113">
    <property type="entry name" value="Histone-fold"/>
    <property type="match status" value="1"/>
</dbReference>
<comment type="subcellular location">
    <subcellularLocation>
        <location evidence="1">Nucleus</location>
    </subcellularLocation>
</comment>
<sequence length="2869" mass="320317">MSNGNTADLNAMLDAFWSVDTKYPNHHVNKPEQGHRTRMKQSMDMTLIDDMHDWKFHQLPLARIKKVMKLDDDAKHMVNLSHIMGKPFAHSNDCRKMISAEAPIIFAKACEMFILELTLRAWTHTEEGKRRTLQKSDVAAALSRQDMYDFLIDIVPRDEAGSSTHASSHSHAAHTQNGGPSAAGSQMAAMSEASGMYLQTDNLTPKPTMSYPRDDPESKYTLREALSMLVPAPEESRASVAAKRPNKKKGMFSLPPLPRSSTNASRSRSLSPSVTRPPSPIIISAPFNAVPLGEPSSVSASPARSSASSPSHSAFVSAPSSPLQHNTAPSNSLQVPDSPQPGLKMRRLPSQILEAPNEQTTQPEESTPSPKEYRAIKEFKGANEGELPLEAGDIVEKMPPPPNGDKGPEWWYGISRTWGPNNGLLGYFLADHVVLETFEEVAPSPTVEQVQIPVPVSEEDGYIEEEVASELPATIRPGTKLVCLYPYERTKADELEMEAGDVIVVLDAPEGGWWRGMKGFSTKTPTSGWFPCSMVTIAPGETIPGWSPTQKVLRRVSKATVAPPELTAPTTEPQQTPVEDVKPQAALLEPATKKEGGSIRDVTAQTPIAAVVEEKQVISAENDAITVGKVQTVVEVNDISGTATNSSATGTGTPEISAPVSRYTSRAPSRPVSSFSPIGVDALSALSSDNQSEKYAAQKSMLGVSAISPSSGTSSEYLHPDVSSRLAKDISNSNSHSVNLVPEDKSTVSEVADIDVSPNIDPETQEGDIATELQHQEVIHADAIDFSDSKSRSDLFPDDINAAPDVPMSLPAPQAKTLLAKAARQLKTLSAPSAALIGNMSSKSLGPLLDEPEPIDTGDVATSAPTDTMSLLSNDTSSDTRSSGALLKNAARNRSASMSEADKSLSRTSLVVGKSWLPQIEGSRASILAQVTDSDTASVAPSESAVPVPETPEVLEAKQKKRMNIIVELIGTERDYVRDLKIIIENFMKPMSNSKFDKNVDSLFSNVDELLSINSEFLRRFEAKQRASPEFTGVGEIFLELGESFAKYSLYCGNHSAALTKLQNLMQTNRAFRLFLEDICKNPVTRQLDLGGFLIKPVQRICKYPLLLKEIIKNTADDHRELPILKLALETIQAIITQVNDGARAAEGVRKMVEVQNMFTEKLNIITPTRYMLRDDTVNLIGKNFDKKARRLFLFNDLVIVSRKDWQSKLRLIHQVNLRHCRVCDIVDDNNDSPSGHMFELEVIPAGGNSASSKTRRFLFSADTAKAKTTWIEAYRGVATIAVKKKKFSETVVVAEDGEDDDGTAVSANIVDGAGDAADEILEEDKPVSIQKRLEQYREDSKKALMEEYKHQIQDLSKKLDMAKNGQEETKKWYEDTKVKLIASEAAVESLQKSLEDLKEQLWASQCHASESIALTETLQIKVADAEKLNSIHKLNSKAEVDEKVAEIVSLQAAIEEINISNAAMLQEKDTRMMEMREEFRRAIENEQKTTALEREQLLKDAELLQSELSRAVEDSNAKVKATIEDASNRISASKLSFETQLLQSNQAYELKILHLQEESRTKLGAADAALKQEQQVSRETIQEKATFIKELEKEHAIEKQRLATELESFKRKATAAHESMKRVLLETKNELKATHATLKEKEGMLLDKDDSIREKVNLIGKLDLEKSALSSELSRTTAHTENMRLEHVRILGNLEKVIQERHQTISRKESEIAEMTQRLTQANEKGKHAEHDAEKLSLELHERTRHFEETVSQLREEISKTRAERARESEQLETLNRTYRDAVKQLDELRSLLSTANDANRRLTNENTKLNESLASQTSALTVATHDLQEIRLQFNDTQEKLRRKIHDFSEVTSSDTMHREKLKALEEQYHKLVISSERSETRNAEFSKSLEQKDSEISDLKETLRKTAEQSQTQLHHELSELKKKLLEEASIRYQYVAKENAELQLKLNREMAEVKEKKDHDEQMLAGQLELVERLQKETMLAKTRCETEIQDLKATNERLDTESKEKAKQVSLLKRRLKNAETEKESLEECLQAVSQKMRLSDEQNAKLVSSSRTLEDELTLLKTRLQATEKESLTLTNRLELYSELDKKYLALREHSDQIHFDIKSKQGHMQQTEGVLEKREKEIAALRYALEEIWSLIVGIQITASSKQTHPIAAAHNTRILSGLGDESAVKAILSRIHEISVDHEHLCNSHSAEVQLSQSLQESLDALTQDRLEILSNLKKIESKFKEKARRYKTDVQDFEAMIESLKSEIVDLKHQAKETEECLRESQTKLKAADSAKSSLETQLHGALETLENEPKKHAAVVEKMNLEIQQLKALCETLKTQSTTAALKITEMEGETEYLQQLTESLIQSKLSLESNADSAAQKINSMQIQLSRVNEELLQKTNTLQQVKETNELLDAKQKTLVEAISVQQNQYEDVIKNLQGKLQDIASNQRRKDSEAQQTLQTAISTHQAQIDACSCKIQQLEELLQDRDERISKQTAELQDLEERFHNARAENQVLCSEVVEVSRRENSLRNKLDTIQSKIVASSQTIDDLQLQQLPHSQYPEREFEEREQKYHQKYPPRGPSTRADTTCVDDHSATSPSIAPTSHNKTSNTLIKSTLKMIDGILEKKTLILRKLVSCEKAILSLLDINSTERGYFDGILDISTSTSKPFHQSNDFQFQNHQQQEQQQKQLYHAQMQKETALRTLEYLANVSSSINHSQEGKTVMMHRARRDMTVAKELLFEMHEFVRIWLSGFEAVHLQGSSVQVPNQPVLPTPPQVNSFQEVYVDPFGDVGSAKGRGLLKHGATSSFASPRARYLAASLIPASDNSRKVEQSEEPHDPLAAKTPGILLALPEKLGKLFSSDELNNILGSFGEPSST</sequence>
<dbReference type="CDD" id="cd00174">
    <property type="entry name" value="SH3"/>
    <property type="match status" value="2"/>
</dbReference>
<dbReference type="STRING" id="246404.A0A507FQ39"/>
<dbReference type="Pfam" id="PF00018">
    <property type="entry name" value="SH3_1"/>
    <property type="match status" value="1"/>
</dbReference>
<name>A0A507FQ39_9FUNG</name>
<feature type="compositionally biased region" description="Low complexity" evidence="10">
    <location>
        <begin position="259"/>
        <end position="274"/>
    </location>
</feature>
<dbReference type="InterPro" id="IPR036028">
    <property type="entry name" value="SH3-like_dom_sf"/>
</dbReference>
<feature type="compositionally biased region" description="Low complexity" evidence="10">
    <location>
        <begin position="641"/>
        <end position="653"/>
    </location>
</feature>
<dbReference type="GO" id="GO:0003677">
    <property type="term" value="F:DNA binding"/>
    <property type="evidence" value="ECO:0007669"/>
    <property type="project" value="UniProtKB-KW"/>
</dbReference>
<feature type="compositionally biased region" description="Polar residues" evidence="10">
    <location>
        <begin position="863"/>
        <end position="883"/>
    </location>
</feature>
<keyword evidence="2 8" id="KW-0728">SH3 domain</keyword>
<evidence type="ECO:0000256" key="1">
    <source>
        <dbReference type="ARBA" id="ARBA00004123"/>
    </source>
</evidence>
<keyword evidence="15" id="KW-1185">Reference proteome</keyword>
<dbReference type="SMART" id="SM00325">
    <property type="entry name" value="RhoGEF"/>
    <property type="match status" value="1"/>
</dbReference>
<evidence type="ECO:0000256" key="2">
    <source>
        <dbReference type="ARBA" id="ARBA00022443"/>
    </source>
</evidence>
<dbReference type="SUPFAM" id="SSF50729">
    <property type="entry name" value="PH domain-like"/>
    <property type="match status" value="1"/>
</dbReference>
<reference evidence="14 15" key="1">
    <citation type="journal article" date="2019" name="Sci. Rep.">
        <title>Comparative genomics of chytrid fungi reveal insights into the obligate biotrophic and pathogenic lifestyle of Synchytrium endobioticum.</title>
        <authorList>
            <person name="van de Vossenberg B.T.L.H."/>
            <person name="Warris S."/>
            <person name="Nguyen H.D.T."/>
            <person name="van Gent-Pelzer M.P.E."/>
            <person name="Joly D.L."/>
            <person name="van de Geest H.C."/>
            <person name="Bonants P.J.M."/>
            <person name="Smith D.S."/>
            <person name="Levesque C.A."/>
            <person name="van der Lee T.A.J."/>
        </authorList>
    </citation>
    <scope>NUCLEOTIDE SEQUENCE [LARGE SCALE GENOMIC DNA]</scope>
    <source>
        <strain evidence="14 15">CBS 675.73</strain>
    </source>
</reference>
<feature type="domain" description="SH3" evidence="11">
    <location>
        <begin position="368"/>
        <end position="438"/>
    </location>
</feature>
<dbReference type="EMBL" id="QEAP01000004">
    <property type="protein sequence ID" value="TPX78394.1"/>
    <property type="molecule type" value="Genomic_DNA"/>
</dbReference>
<dbReference type="Gene3D" id="2.30.29.30">
    <property type="entry name" value="Pleckstrin-homology domain (PH domain)/Phosphotyrosine-binding domain (PTB)"/>
    <property type="match status" value="1"/>
</dbReference>
<dbReference type="SMART" id="SM00233">
    <property type="entry name" value="PH"/>
    <property type="match status" value="1"/>
</dbReference>
<feature type="coiled-coil region" evidence="9">
    <location>
        <begin position="1339"/>
        <end position="1401"/>
    </location>
</feature>
<accession>A0A507FQ39</accession>
<dbReference type="GO" id="GO:0046982">
    <property type="term" value="F:protein heterodimerization activity"/>
    <property type="evidence" value="ECO:0007669"/>
    <property type="project" value="InterPro"/>
</dbReference>
<dbReference type="InterPro" id="IPR011993">
    <property type="entry name" value="PH-like_dom_sf"/>
</dbReference>
<keyword evidence="9" id="KW-0175">Coiled coil</keyword>
<dbReference type="CDD" id="cd22908">
    <property type="entry name" value="HFD_NFYC-like"/>
    <property type="match status" value="1"/>
</dbReference>
<comment type="similarity">
    <text evidence="7">Belongs to the NFYC/HAP5 subunit family.</text>
</comment>
<organism evidence="14 15">
    <name type="scientific">Chytriomyces confervae</name>
    <dbReference type="NCBI Taxonomy" id="246404"/>
    <lineage>
        <taxon>Eukaryota</taxon>
        <taxon>Fungi</taxon>
        <taxon>Fungi incertae sedis</taxon>
        <taxon>Chytridiomycota</taxon>
        <taxon>Chytridiomycota incertae sedis</taxon>
        <taxon>Chytridiomycetes</taxon>
        <taxon>Chytridiales</taxon>
        <taxon>Chytriomycetaceae</taxon>
        <taxon>Chytriomyces</taxon>
    </lineage>
</organism>
<dbReference type="InterPro" id="IPR009072">
    <property type="entry name" value="Histone-fold"/>
</dbReference>
<feature type="region of interest" description="Disordered" evidence="10">
    <location>
        <begin position="161"/>
        <end position="189"/>
    </location>
</feature>
<feature type="region of interest" description="Disordered" evidence="10">
    <location>
        <begin position="2565"/>
        <end position="2599"/>
    </location>
</feature>
<feature type="coiled-coil region" evidence="9">
    <location>
        <begin position="1466"/>
        <end position="1515"/>
    </location>
</feature>
<keyword evidence="5" id="KW-0804">Transcription</keyword>
<evidence type="ECO:0000259" key="12">
    <source>
        <dbReference type="PROSITE" id="PS50003"/>
    </source>
</evidence>
<feature type="compositionally biased region" description="Polar residues" evidence="10">
    <location>
        <begin position="662"/>
        <end position="674"/>
    </location>
</feature>
<feature type="compositionally biased region" description="Low complexity" evidence="10">
    <location>
        <begin position="295"/>
        <end position="322"/>
    </location>
</feature>
<dbReference type="GO" id="GO:0035556">
    <property type="term" value="P:intracellular signal transduction"/>
    <property type="evidence" value="ECO:0007669"/>
    <property type="project" value="InterPro"/>
</dbReference>
<feature type="region of interest" description="Disordered" evidence="10">
    <location>
        <begin position="232"/>
        <end position="281"/>
    </location>
</feature>
<dbReference type="SUPFAM" id="SSF48065">
    <property type="entry name" value="DBL homology domain (DH-domain)"/>
    <property type="match status" value="1"/>
</dbReference>
<dbReference type="InterPro" id="IPR035899">
    <property type="entry name" value="DBL_dom_sf"/>
</dbReference>
<keyword evidence="6" id="KW-0539">Nucleus</keyword>
<feature type="coiled-coil region" evidence="9">
    <location>
        <begin position="2211"/>
        <end position="2330"/>
    </location>
</feature>
<dbReference type="Proteomes" id="UP000320333">
    <property type="component" value="Unassembled WGS sequence"/>
</dbReference>
<dbReference type="InterPro" id="IPR000219">
    <property type="entry name" value="DH_dom"/>
</dbReference>
<feature type="coiled-coil region" evidence="9">
    <location>
        <begin position="1706"/>
        <end position="1814"/>
    </location>
</feature>
<evidence type="ECO:0000259" key="11">
    <source>
        <dbReference type="PROSITE" id="PS50002"/>
    </source>
</evidence>
<dbReference type="PROSITE" id="PS50010">
    <property type="entry name" value="DH_2"/>
    <property type="match status" value="1"/>
</dbReference>
<dbReference type="SUPFAM" id="SSF50044">
    <property type="entry name" value="SH3-domain"/>
    <property type="match status" value="2"/>
</dbReference>
<dbReference type="Pfam" id="PF00621">
    <property type="entry name" value="RhoGEF"/>
    <property type="match status" value="1"/>
</dbReference>
<dbReference type="InterPro" id="IPR001452">
    <property type="entry name" value="SH3_domain"/>
</dbReference>
<feature type="coiled-coil region" evidence="9">
    <location>
        <begin position="2366"/>
        <end position="2510"/>
    </location>
</feature>
<evidence type="ECO:0000256" key="9">
    <source>
        <dbReference type="SAM" id="Coils"/>
    </source>
</evidence>
<dbReference type="InterPro" id="IPR053086">
    <property type="entry name" value="RhoGEF_domain"/>
</dbReference>
<feature type="compositionally biased region" description="Polar residues" evidence="10">
    <location>
        <begin position="2587"/>
        <end position="2599"/>
    </location>
</feature>
<feature type="coiled-coil region" evidence="9">
    <location>
        <begin position="1589"/>
        <end position="1642"/>
    </location>
</feature>
<dbReference type="Pfam" id="PF00125">
    <property type="entry name" value="Histone"/>
    <property type="match status" value="1"/>
</dbReference>
<dbReference type="InterPro" id="IPR001849">
    <property type="entry name" value="PH_domain"/>
</dbReference>
<dbReference type="SMART" id="SM00326">
    <property type="entry name" value="SH3"/>
    <property type="match status" value="2"/>
</dbReference>
<dbReference type="CDD" id="cd00160">
    <property type="entry name" value="RhoGEF"/>
    <property type="match status" value="1"/>
</dbReference>
<feature type="region of interest" description="Disordered" evidence="10">
    <location>
        <begin position="845"/>
        <end position="904"/>
    </location>
</feature>
<dbReference type="Gene3D" id="1.20.900.10">
    <property type="entry name" value="Dbl homology (DH) domain"/>
    <property type="match status" value="1"/>
</dbReference>
<dbReference type="GO" id="GO:0005085">
    <property type="term" value="F:guanyl-nucleotide exchange factor activity"/>
    <property type="evidence" value="ECO:0007669"/>
    <property type="project" value="InterPro"/>
</dbReference>
<dbReference type="Gene3D" id="1.10.20.10">
    <property type="entry name" value="Histone, subunit A"/>
    <property type="match status" value="1"/>
</dbReference>
<evidence type="ECO:0000256" key="8">
    <source>
        <dbReference type="PROSITE-ProRule" id="PRU00192"/>
    </source>
</evidence>
<dbReference type="PROSITE" id="PS50002">
    <property type="entry name" value="SH3"/>
    <property type="match status" value="2"/>
</dbReference>
<feature type="compositionally biased region" description="Low complexity" evidence="10">
    <location>
        <begin position="162"/>
        <end position="175"/>
    </location>
</feature>
<feature type="domain" description="SH3" evidence="11">
    <location>
        <begin position="476"/>
        <end position="540"/>
    </location>
</feature>
<dbReference type="PANTHER" id="PTHR45834:SF3">
    <property type="entry name" value="RHO GUANINE NUCLEOTIDE EXCHANGE FACTOR 3, ISOFORM L"/>
    <property type="match status" value="1"/>
</dbReference>
<dbReference type="InterPro" id="IPR007125">
    <property type="entry name" value="H2A/H2B/H3"/>
</dbReference>
<dbReference type="InterPro" id="IPR001331">
    <property type="entry name" value="GDS_CDC24_CS"/>
</dbReference>
<feature type="compositionally biased region" description="Polar residues" evidence="10">
    <location>
        <begin position="323"/>
        <end position="337"/>
    </location>
</feature>
<protein>
    <submittedName>
        <fullName evidence="14">Uncharacterized protein</fullName>
    </submittedName>
</protein>
<proteinExistence type="inferred from homology"/>
<dbReference type="Gene3D" id="2.30.30.40">
    <property type="entry name" value="SH3 Domains"/>
    <property type="match status" value="2"/>
</dbReference>
<keyword evidence="3" id="KW-0805">Transcription regulation</keyword>
<dbReference type="FunFam" id="1.10.20.10:FF:000062">
    <property type="entry name" value="Nuclear transcription factor Y subunit C"/>
    <property type="match status" value="1"/>
</dbReference>
<evidence type="ECO:0000313" key="15">
    <source>
        <dbReference type="Proteomes" id="UP000320333"/>
    </source>
</evidence>
<evidence type="ECO:0000256" key="3">
    <source>
        <dbReference type="ARBA" id="ARBA00023015"/>
    </source>
</evidence>
<evidence type="ECO:0000256" key="4">
    <source>
        <dbReference type="ARBA" id="ARBA00023125"/>
    </source>
</evidence>
<dbReference type="PANTHER" id="PTHR45834">
    <property type="entry name" value="RHO GUANINE NUCLEOTIDE EXCHANGE FACTOR 9-RELATED"/>
    <property type="match status" value="1"/>
</dbReference>
<evidence type="ECO:0000313" key="14">
    <source>
        <dbReference type="EMBL" id="TPX78394.1"/>
    </source>
</evidence>
<feature type="region of interest" description="Disordered" evidence="10">
    <location>
        <begin position="293"/>
        <end position="344"/>
    </location>
</feature>
<keyword evidence="4" id="KW-0238">DNA-binding</keyword>
<evidence type="ECO:0000256" key="7">
    <source>
        <dbReference type="ARBA" id="ARBA00038129"/>
    </source>
</evidence>
<dbReference type="GO" id="GO:0005829">
    <property type="term" value="C:cytosol"/>
    <property type="evidence" value="ECO:0007669"/>
    <property type="project" value="TreeGrafter"/>
</dbReference>
<feature type="domain" description="PH" evidence="12">
    <location>
        <begin position="1171"/>
        <end position="1280"/>
    </location>
</feature>
<feature type="domain" description="DH" evidence="13">
    <location>
        <begin position="961"/>
        <end position="1142"/>
    </location>
</feature>
<dbReference type="GO" id="GO:0005634">
    <property type="term" value="C:nucleus"/>
    <property type="evidence" value="ECO:0007669"/>
    <property type="project" value="UniProtKB-SubCell"/>
</dbReference>